<dbReference type="GeneID" id="10510366"/>
<sequence>MDHLYIFNKDKTIVSFYSSDKEWTIKLGPNDYYAAPVFMRGCFYFRGGINIDRFADALAESFKDFDMLLGTLSMSKEGDIFVNYENNKLNQVLEIEDRTTESSINNNQNVIDHLPNKIITAEQQSGAAIDLSGMKMSAFKIKVFNDGFFIGYNINHSMLDLTGVAYYFKYLSQIYTLGNREKINLKKPQYLGTFKTNNIQFKDKDEADQYANKMGFYFIPPNNNSNNMFSQNNILKIEFNTTKLDILKSTSDLSLSKNDVITAAICKVFTFTSNLKDDDIFTLKYMCNIRKLAGLGEEALGNLYIYKGIPLKVSDIRKKSLVELAGINRKSVSEITYEQFKNDLCWFKYIQDEKIDTFGYFIPSIKYTLLSNWNQYDYDQIKFDNATPHSLAPVCIADAGTNFISFNTNENNEKTIITTVSIPPNSIKEIVEFGVNTSLYRVIN</sequence>
<dbReference type="OrthoDB" id="18526at2759"/>
<proteinExistence type="predicted"/>
<dbReference type="Gene3D" id="3.30.559.10">
    <property type="entry name" value="Chloramphenicol acetyltransferase-like domain"/>
    <property type="match status" value="2"/>
</dbReference>
<protein>
    <recommendedName>
        <fullName evidence="4">Condensation domain-containing protein</fullName>
    </recommendedName>
</protein>
<dbReference type="RefSeq" id="XP_003292975.1">
    <property type="nucleotide sequence ID" value="XM_003292927.1"/>
</dbReference>
<dbReference type="PANTHER" id="PTHR31896">
    <property type="entry name" value="FAMILY REGULATORY PROTEIN, PUTATIVE (AFU_ORTHOLOGUE AFUA_3G14730)-RELATED"/>
    <property type="match status" value="1"/>
</dbReference>
<accession>F0ZZX6</accession>
<dbReference type="AlphaFoldDB" id="F0ZZX6"/>
<keyword evidence="1" id="KW-0808">Transferase</keyword>
<dbReference type="Proteomes" id="UP000001064">
    <property type="component" value="Unassembled WGS sequence"/>
</dbReference>
<evidence type="ECO:0000313" key="2">
    <source>
        <dbReference type="EMBL" id="EGC30502.1"/>
    </source>
</evidence>
<dbReference type="PANTHER" id="PTHR31896:SF64">
    <property type="entry name" value="TRICHOTHECENE 3-O-ACETYLTRANSFERASE"/>
    <property type="match status" value="1"/>
</dbReference>
<dbReference type="GO" id="GO:0016747">
    <property type="term" value="F:acyltransferase activity, transferring groups other than amino-acyl groups"/>
    <property type="evidence" value="ECO:0000318"/>
    <property type="project" value="GO_Central"/>
</dbReference>
<dbReference type="EMBL" id="GL871324">
    <property type="protein sequence ID" value="EGC30502.1"/>
    <property type="molecule type" value="Genomic_DNA"/>
</dbReference>
<name>F0ZZX6_DICPU</name>
<dbReference type="GO" id="GO:0005737">
    <property type="term" value="C:cytoplasm"/>
    <property type="evidence" value="ECO:0000318"/>
    <property type="project" value="GO_Central"/>
</dbReference>
<dbReference type="InterPro" id="IPR023213">
    <property type="entry name" value="CAT-like_dom_sf"/>
</dbReference>
<evidence type="ECO:0000256" key="1">
    <source>
        <dbReference type="ARBA" id="ARBA00022679"/>
    </source>
</evidence>
<reference evidence="3" key="1">
    <citation type="journal article" date="2011" name="Genome Biol.">
        <title>Comparative genomics of the social amoebae Dictyostelium discoideum and Dictyostelium purpureum.</title>
        <authorList>
            <consortium name="US DOE Joint Genome Institute (JGI-PGF)"/>
            <person name="Sucgang R."/>
            <person name="Kuo A."/>
            <person name="Tian X."/>
            <person name="Salerno W."/>
            <person name="Parikh A."/>
            <person name="Feasley C.L."/>
            <person name="Dalin E."/>
            <person name="Tu H."/>
            <person name="Huang E."/>
            <person name="Barry K."/>
            <person name="Lindquist E."/>
            <person name="Shapiro H."/>
            <person name="Bruce D."/>
            <person name="Schmutz J."/>
            <person name="Salamov A."/>
            <person name="Fey P."/>
            <person name="Gaudet P."/>
            <person name="Anjard C."/>
            <person name="Babu M.M."/>
            <person name="Basu S."/>
            <person name="Bushmanova Y."/>
            <person name="van der Wel H."/>
            <person name="Katoh-Kurasawa M."/>
            <person name="Dinh C."/>
            <person name="Coutinho P.M."/>
            <person name="Saito T."/>
            <person name="Elias M."/>
            <person name="Schaap P."/>
            <person name="Kay R.R."/>
            <person name="Henrissat B."/>
            <person name="Eichinger L."/>
            <person name="Rivero F."/>
            <person name="Putnam N.H."/>
            <person name="West C.M."/>
            <person name="Loomis W.F."/>
            <person name="Chisholm R.L."/>
            <person name="Shaulsky G."/>
            <person name="Strassmann J.E."/>
            <person name="Queller D.C."/>
            <person name="Kuspa A."/>
            <person name="Grigoriev I.V."/>
        </authorList>
    </citation>
    <scope>NUCLEOTIDE SEQUENCE [LARGE SCALE GENOMIC DNA]</scope>
    <source>
        <strain evidence="3">QSDP1</strain>
    </source>
</reference>
<dbReference type="VEuPathDB" id="AmoebaDB:DICPUDRAFT_99515"/>
<evidence type="ECO:0008006" key="4">
    <source>
        <dbReference type="Google" id="ProtNLM"/>
    </source>
</evidence>
<dbReference type="KEGG" id="dpp:DICPUDRAFT_99515"/>
<gene>
    <name evidence="2" type="ORF">DICPUDRAFT_99515</name>
</gene>
<dbReference type="Pfam" id="PF02458">
    <property type="entry name" value="Transferase"/>
    <property type="match status" value="1"/>
</dbReference>
<evidence type="ECO:0000313" key="3">
    <source>
        <dbReference type="Proteomes" id="UP000001064"/>
    </source>
</evidence>
<dbReference type="InterPro" id="IPR051283">
    <property type="entry name" value="Sec_Metabolite_Acyltrans"/>
</dbReference>
<organism evidence="2 3">
    <name type="scientific">Dictyostelium purpureum</name>
    <name type="common">Slime mold</name>
    <dbReference type="NCBI Taxonomy" id="5786"/>
    <lineage>
        <taxon>Eukaryota</taxon>
        <taxon>Amoebozoa</taxon>
        <taxon>Evosea</taxon>
        <taxon>Eumycetozoa</taxon>
        <taxon>Dictyostelia</taxon>
        <taxon>Dictyosteliales</taxon>
        <taxon>Dictyosteliaceae</taxon>
        <taxon>Dictyostelium</taxon>
    </lineage>
</organism>
<dbReference type="InParanoid" id="F0ZZX6"/>
<keyword evidence="3" id="KW-1185">Reference proteome</keyword>